<proteinExistence type="predicted"/>
<feature type="non-terminal residue" evidence="1">
    <location>
        <position position="250"/>
    </location>
</feature>
<organism evidence="1 2">
    <name type="scientific">Coniosporium uncinatum</name>
    <dbReference type="NCBI Taxonomy" id="93489"/>
    <lineage>
        <taxon>Eukaryota</taxon>
        <taxon>Fungi</taxon>
        <taxon>Dikarya</taxon>
        <taxon>Ascomycota</taxon>
        <taxon>Pezizomycotina</taxon>
        <taxon>Dothideomycetes</taxon>
        <taxon>Dothideomycetes incertae sedis</taxon>
        <taxon>Coniosporium</taxon>
    </lineage>
</organism>
<evidence type="ECO:0000313" key="2">
    <source>
        <dbReference type="Proteomes" id="UP001186974"/>
    </source>
</evidence>
<sequence>MLSRDSTGQNGSPNASTVNRIKAQLNNTGPGSWANGGISGPVEKPTDDTSIAPTTSLIKMFEQNAPKPTSAADEASKPVPKPKPFDVSRRSAAPQIKSPKPQRPFVVLQTPSTSSYGRDNRFGGDGVKVDYPERGEHSRKDADDAPTPVEKTAPTLTLSRTSSVPLQATQDGKAKPDLPPPRRSNKITLDATDEVSPPPRSSTQHLEPTKRPLPPRNPNSYHAQNLRQLQPHLTGDTLANAMVGAALASS</sequence>
<keyword evidence="2" id="KW-1185">Reference proteome</keyword>
<dbReference type="Proteomes" id="UP001186974">
    <property type="component" value="Unassembled WGS sequence"/>
</dbReference>
<name>A0ACC3DI05_9PEZI</name>
<evidence type="ECO:0000313" key="1">
    <source>
        <dbReference type="EMBL" id="KAK3076120.1"/>
    </source>
</evidence>
<reference evidence="1" key="1">
    <citation type="submission" date="2024-09" db="EMBL/GenBank/DDBJ databases">
        <title>Black Yeasts Isolated from many extreme environments.</title>
        <authorList>
            <person name="Coleine C."/>
            <person name="Stajich J.E."/>
            <person name="Selbmann L."/>
        </authorList>
    </citation>
    <scope>NUCLEOTIDE SEQUENCE</scope>
    <source>
        <strain evidence="1">CCFEE 5737</strain>
    </source>
</reference>
<accession>A0ACC3DI05</accession>
<dbReference type="EMBL" id="JAWDJW010004347">
    <property type="protein sequence ID" value="KAK3076120.1"/>
    <property type="molecule type" value="Genomic_DNA"/>
</dbReference>
<comment type="caution">
    <text evidence="1">The sequence shown here is derived from an EMBL/GenBank/DDBJ whole genome shotgun (WGS) entry which is preliminary data.</text>
</comment>
<protein>
    <submittedName>
        <fullName evidence="1">Uncharacterized protein</fullName>
    </submittedName>
</protein>
<gene>
    <name evidence="1" type="ORF">LTS18_013862</name>
</gene>